<name>R9I129_9BACT</name>
<feature type="signal peptide" evidence="1">
    <location>
        <begin position="1"/>
        <end position="32"/>
    </location>
</feature>
<dbReference type="EMBL" id="ASSP01000021">
    <property type="protein sequence ID" value="EOS09904.1"/>
    <property type="molecule type" value="Genomic_DNA"/>
</dbReference>
<dbReference type="STRING" id="1235788.C802_03457"/>
<keyword evidence="1" id="KW-0732">Signal</keyword>
<evidence type="ECO:0000313" key="3">
    <source>
        <dbReference type="EMBL" id="EOS09904.1"/>
    </source>
</evidence>
<evidence type="ECO:0000256" key="1">
    <source>
        <dbReference type="SAM" id="SignalP"/>
    </source>
</evidence>
<protein>
    <recommendedName>
        <fullName evidence="2">DUF6562 domain-containing protein</fullName>
    </recommendedName>
</protein>
<dbReference type="InterPro" id="IPR046692">
    <property type="entry name" value="DUF6562"/>
</dbReference>
<dbReference type="RefSeq" id="WP_016277739.1">
    <property type="nucleotide sequence ID" value="NZ_JABVZU010000002.1"/>
</dbReference>
<feature type="chain" id="PRO_5004483199" description="DUF6562 domain-containing protein" evidence="1">
    <location>
        <begin position="33"/>
        <end position="345"/>
    </location>
</feature>
<dbReference type="OrthoDB" id="1089732at2"/>
<dbReference type="AlphaFoldDB" id="R9I129"/>
<organism evidence="3 4">
    <name type="scientific">Phocaeicola sartorii</name>
    <dbReference type="NCBI Taxonomy" id="671267"/>
    <lineage>
        <taxon>Bacteria</taxon>
        <taxon>Pseudomonadati</taxon>
        <taxon>Bacteroidota</taxon>
        <taxon>Bacteroidia</taxon>
        <taxon>Bacteroidales</taxon>
        <taxon>Bacteroidaceae</taxon>
        <taxon>Phocaeicola</taxon>
    </lineage>
</organism>
<feature type="domain" description="DUF6562" evidence="2">
    <location>
        <begin position="46"/>
        <end position="342"/>
    </location>
</feature>
<proteinExistence type="predicted"/>
<dbReference type="HOGENOM" id="CLU_064239_0_0_10"/>
<dbReference type="GeneID" id="82152435"/>
<evidence type="ECO:0000313" key="4">
    <source>
        <dbReference type="Proteomes" id="UP000014200"/>
    </source>
</evidence>
<dbReference type="Proteomes" id="UP000014200">
    <property type="component" value="Unassembled WGS sequence"/>
</dbReference>
<sequence>MKKNIQPYYTSPFRQLLCLLLLPLALSGCLFEEPEMTANGELGVDPTEVSVTVDITLDMKLTELETARLRARAATGGDAAYRHRFIVEAYMDDMATIRRVVYEDIRPDRTHLSVPVSMKLHARNYRLMVWADYVKAGSEADWFYNTEIMDPLIATEPYQANSEYKDAFHTVQTLDLSKYRDQWNAKVPVKLELVRPVARYELVATDAAAFLKRHAGTEGNFTARVKYSHYLPVGFDALSAVPRHSLMYMSYKKTFALPAEGTKNFTVGVDYVFIGDEKKEIPIEVEITDPQGVTVARTILLVPCQKGKQTTVRDNFLTADPSTADEGVGIDPDFDDEMDMEVGVM</sequence>
<comment type="caution">
    <text evidence="3">The sequence shown here is derived from an EMBL/GenBank/DDBJ whole genome shotgun (WGS) entry which is preliminary data.</text>
</comment>
<dbReference type="Pfam" id="PF20200">
    <property type="entry name" value="DUF6562"/>
    <property type="match status" value="1"/>
</dbReference>
<gene>
    <name evidence="3" type="ORF">C802_03457</name>
</gene>
<reference evidence="3 4" key="1">
    <citation type="submission" date="2013-04" db="EMBL/GenBank/DDBJ databases">
        <title>The Genome Sequence of Bacteroides massiliensis dnLKV3.</title>
        <authorList>
            <consortium name="The Broad Institute Genomics Platform"/>
            <consortium name="The Broad Institute Genome Sequencing Center for Infectious Disease"/>
            <person name="Earl A."/>
            <person name="Xavier R."/>
            <person name="Kuhn K."/>
            <person name="Stappenbeck T."/>
            <person name="Walker B."/>
            <person name="Young S."/>
            <person name="Zeng Q."/>
            <person name="Gargeya S."/>
            <person name="Fitzgerald M."/>
            <person name="Haas B."/>
            <person name="Abouelleil A."/>
            <person name="Allen A.W."/>
            <person name="Alvarado L."/>
            <person name="Arachchi H.M."/>
            <person name="Berlin A.M."/>
            <person name="Chapman S.B."/>
            <person name="Gainer-Dewar J."/>
            <person name="Goldberg J."/>
            <person name="Griggs A."/>
            <person name="Gujja S."/>
            <person name="Hansen M."/>
            <person name="Howarth C."/>
            <person name="Imamovic A."/>
            <person name="Ireland A."/>
            <person name="Larimer J."/>
            <person name="McCowan C."/>
            <person name="Murphy C."/>
            <person name="Pearson M."/>
            <person name="Poon T.W."/>
            <person name="Priest M."/>
            <person name="Roberts A."/>
            <person name="Saif S."/>
            <person name="Shea T."/>
            <person name="Sisk P."/>
            <person name="Sykes S."/>
            <person name="Wortman J."/>
            <person name="Nusbaum C."/>
            <person name="Birren B."/>
        </authorList>
    </citation>
    <scope>NUCLEOTIDE SEQUENCE [LARGE SCALE GENOMIC DNA]</scope>
    <source>
        <strain evidence="4">dnLKV3</strain>
    </source>
</reference>
<dbReference type="PROSITE" id="PS51257">
    <property type="entry name" value="PROKAR_LIPOPROTEIN"/>
    <property type="match status" value="1"/>
</dbReference>
<evidence type="ECO:0000259" key="2">
    <source>
        <dbReference type="Pfam" id="PF20200"/>
    </source>
</evidence>
<accession>R9I129</accession>
<dbReference type="PATRIC" id="fig|1235788.3.peg.3543"/>
<keyword evidence="4" id="KW-1185">Reference proteome</keyword>